<feature type="compositionally biased region" description="Polar residues" evidence="1">
    <location>
        <begin position="113"/>
        <end position="122"/>
    </location>
</feature>
<evidence type="ECO:0000313" key="2">
    <source>
        <dbReference type="EMBL" id="KAG0147284.1"/>
    </source>
</evidence>
<feature type="compositionally biased region" description="Basic and acidic residues" evidence="1">
    <location>
        <begin position="46"/>
        <end position="56"/>
    </location>
</feature>
<evidence type="ECO:0000313" key="3">
    <source>
        <dbReference type="Proteomes" id="UP000886653"/>
    </source>
</evidence>
<dbReference type="EMBL" id="MU167250">
    <property type="protein sequence ID" value="KAG0147284.1"/>
    <property type="molecule type" value="Genomic_DNA"/>
</dbReference>
<organism evidence="2 3">
    <name type="scientific">Cronartium quercuum f. sp. fusiforme G11</name>
    <dbReference type="NCBI Taxonomy" id="708437"/>
    <lineage>
        <taxon>Eukaryota</taxon>
        <taxon>Fungi</taxon>
        <taxon>Dikarya</taxon>
        <taxon>Basidiomycota</taxon>
        <taxon>Pucciniomycotina</taxon>
        <taxon>Pucciniomycetes</taxon>
        <taxon>Pucciniales</taxon>
        <taxon>Coleosporiaceae</taxon>
        <taxon>Cronartium</taxon>
    </lineage>
</organism>
<reference evidence="2" key="1">
    <citation type="submission" date="2013-11" db="EMBL/GenBank/DDBJ databases">
        <title>Genome sequence of the fusiform rust pathogen reveals effectors for host alternation and coevolution with pine.</title>
        <authorList>
            <consortium name="DOE Joint Genome Institute"/>
            <person name="Smith K."/>
            <person name="Pendleton A."/>
            <person name="Kubisiak T."/>
            <person name="Anderson C."/>
            <person name="Salamov A."/>
            <person name="Aerts A."/>
            <person name="Riley R."/>
            <person name="Clum A."/>
            <person name="Lindquist E."/>
            <person name="Ence D."/>
            <person name="Campbell M."/>
            <person name="Kronenberg Z."/>
            <person name="Feau N."/>
            <person name="Dhillon B."/>
            <person name="Hamelin R."/>
            <person name="Burleigh J."/>
            <person name="Smith J."/>
            <person name="Yandell M."/>
            <person name="Nelson C."/>
            <person name="Grigoriev I."/>
            <person name="Davis J."/>
        </authorList>
    </citation>
    <scope>NUCLEOTIDE SEQUENCE</scope>
    <source>
        <strain evidence="2">G11</strain>
    </source>
</reference>
<proteinExistence type="predicted"/>
<feature type="compositionally biased region" description="Basic and acidic residues" evidence="1">
    <location>
        <begin position="95"/>
        <end position="105"/>
    </location>
</feature>
<sequence>MALSQASNSLFTASSILTGVAIFLRQPIGNATRHESIELNQQANEAAKKAAEKQEDPDINAASPRKIADSLASLEKRQGGRNNSGNTIQSQRTQRVSDETSDSKAKKVGKNLGSISVQSTLY</sequence>
<accession>A0A9P6NJT6</accession>
<evidence type="ECO:0000256" key="1">
    <source>
        <dbReference type="SAM" id="MobiDB-lite"/>
    </source>
</evidence>
<feature type="region of interest" description="Disordered" evidence="1">
    <location>
        <begin position="41"/>
        <end position="122"/>
    </location>
</feature>
<keyword evidence="3" id="KW-1185">Reference proteome</keyword>
<protein>
    <submittedName>
        <fullName evidence="2">Uncharacterized protein</fullName>
    </submittedName>
</protein>
<name>A0A9P6NJT6_9BASI</name>
<dbReference type="Proteomes" id="UP000886653">
    <property type="component" value="Unassembled WGS sequence"/>
</dbReference>
<feature type="compositionally biased region" description="Polar residues" evidence="1">
    <location>
        <begin position="80"/>
        <end position="94"/>
    </location>
</feature>
<dbReference type="AlphaFoldDB" id="A0A9P6NJT6"/>
<gene>
    <name evidence="2" type="ORF">CROQUDRAFT_91725</name>
</gene>
<comment type="caution">
    <text evidence="2">The sequence shown here is derived from an EMBL/GenBank/DDBJ whole genome shotgun (WGS) entry which is preliminary data.</text>
</comment>